<protein>
    <submittedName>
        <fullName evidence="1">Uncharacterized protein</fullName>
    </submittedName>
</protein>
<dbReference type="EMBL" id="GBRH01187614">
    <property type="protein sequence ID" value="JAE10282.1"/>
    <property type="molecule type" value="Transcribed_RNA"/>
</dbReference>
<reference evidence="1" key="2">
    <citation type="journal article" date="2015" name="Data Brief">
        <title>Shoot transcriptome of the giant reed, Arundo donax.</title>
        <authorList>
            <person name="Barrero R.A."/>
            <person name="Guerrero F.D."/>
            <person name="Moolhuijzen P."/>
            <person name="Goolsby J.A."/>
            <person name="Tidwell J."/>
            <person name="Bellgard S.E."/>
            <person name="Bellgard M.I."/>
        </authorList>
    </citation>
    <scope>NUCLEOTIDE SEQUENCE</scope>
    <source>
        <tissue evidence="1">Shoot tissue taken approximately 20 cm above the soil surface</tissue>
    </source>
</reference>
<reference evidence="1" key="1">
    <citation type="submission" date="2014-09" db="EMBL/GenBank/DDBJ databases">
        <authorList>
            <person name="Magalhaes I.L.F."/>
            <person name="Oliveira U."/>
            <person name="Santos F.R."/>
            <person name="Vidigal T.H.D.A."/>
            <person name="Brescovit A.D."/>
            <person name="Santos A.J."/>
        </authorList>
    </citation>
    <scope>NUCLEOTIDE SEQUENCE</scope>
    <source>
        <tissue evidence="1">Shoot tissue taken approximately 20 cm above the soil surface</tissue>
    </source>
</reference>
<organism evidence="1">
    <name type="scientific">Arundo donax</name>
    <name type="common">Giant reed</name>
    <name type="synonym">Donax arundinaceus</name>
    <dbReference type="NCBI Taxonomy" id="35708"/>
    <lineage>
        <taxon>Eukaryota</taxon>
        <taxon>Viridiplantae</taxon>
        <taxon>Streptophyta</taxon>
        <taxon>Embryophyta</taxon>
        <taxon>Tracheophyta</taxon>
        <taxon>Spermatophyta</taxon>
        <taxon>Magnoliopsida</taxon>
        <taxon>Liliopsida</taxon>
        <taxon>Poales</taxon>
        <taxon>Poaceae</taxon>
        <taxon>PACMAD clade</taxon>
        <taxon>Arundinoideae</taxon>
        <taxon>Arundineae</taxon>
        <taxon>Arundo</taxon>
    </lineage>
</organism>
<proteinExistence type="predicted"/>
<name>A0A0A9FD45_ARUDO</name>
<sequence length="14" mass="1780">MQMKNWSHNCSYHN</sequence>
<evidence type="ECO:0000313" key="1">
    <source>
        <dbReference type="EMBL" id="JAE10282.1"/>
    </source>
</evidence>
<accession>A0A0A9FD45</accession>